<sequence>MKVALIHIGYFIVIIITSIVSFGIIFGAGFTEGIDLFTLFIPFVLSVLWNFAYVWQFLSMSSNKTDSIRPSKNWTFISMFLSGILIVYSLFLTTLLIPIGSVISVLLLLIWFALLFAYTKSKSSIPQSIYGSILFIVSLILAYLIFEYLITM</sequence>
<feature type="transmembrane region" description="Helical" evidence="1">
    <location>
        <begin position="97"/>
        <end position="117"/>
    </location>
</feature>
<evidence type="ECO:0000313" key="3">
    <source>
        <dbReference type="Proteomes" id="UP000285456"/>
    </source>
</evidence>
<evidence type="ECO:0000256" key="1">
    <source>
        <dbReference type="SAM" id="Phobius"/>
    </source>
</evidence>
<reference evidence="2 3" key="1">
    <citation type="journal article" date="2007" name="Int. J. Syst. Evol. Microbiol.">
        <title>Oceanobacillus profundus sp. nov., isolated from a deep-sea sediment core.</title>
        <authorList>
            <person name="Kim Y.G."/>
            <person name="Choi D.H."/>
            <person name="Hyun S."/>
            <person name="Cho B.C."/>
        </authorList>
    </citation>
    <scope>NUCLEOTIDE SEQUENCE [LARGE SCALE GENOMIC DNA]</scope>
    <source>
        <strain evidence="2 3">DSM 18246</strain>
    </source>
</reference>
<keyword evidence="3" id="KW-1185">Reference proteome</keyword>
<dbReference type="RefSeq" id="WP_118890174.1">
    <property type="nucleotide sequence ID" value="NZ_PHUT01000014.1"/>
</dbReference>
<keyword evidence="1" id="KW-0472">Membrane</keyword>
<dbReference type="Proteomes" id="UP000285456">
    <property type="component" value="Unassembled WGS sequence"/>
</dbReference>
<organism evidence="2 3">
    <name type="scientific">Oceanobacillus profundus</name>
    <dbReference type="NCBI Taxonomy" id="372463"/>
    <lineage>
        <taxon>Bacteria</taxon>
        <taxon>Bacillati</taxon>
        <taxon>Bacillota</taxon>
        <taxon>Bacilli</taxon>
        <taxon>Bacillales</taxon>
        <taxon>Bacillaceae</taxon>
        <taxon>Oceanobacillus</taxon>
    </lineage>
</organism>
<gene>
    <name evidence="2" type="ORF">D1B32_19090</name>
</gene>
<dbReference type="EMBL" id="QWEH01000017">
    <property type="protein sequence ID" value="RHW29963.1"/>
    <property type="molecule type" value="Genomic_DNA"/>
</dbReference>
<dbReference type="OrthoDB" id="2970152at2"/>
<proteinExistence type="predicted"/>
<feature type="transmembrane region" description="Helical" evidence="1">
    <location>
        <begin position="36"/>
        <end position="54"/>
    </location>
</feature>
<feature type="transmembrane region" description="Helical" evidence="1">
    <location>
        <begin position="7"/>
        <end position="30"/>
    </location>
</feature>
<keyword evidence="1" id="KW-1133">Transmembrane helix</keyword>
<dbReference type="AlphaFoldDB" id="A0A417YB92"/>
<evidence type="ECO:0000313" key="2">
    <source>
        <dbReference type="EMBL" id="RHW29963.1"/>
    </source>
</evidence>
<keyword evidence="1" id="KW-0812">Transmembrane</keyword>
<accession>A0A417YB92</accession>
<feature type="transmembrane region" description="Helical" evidence="1">
    <location>
        <begin position="74"/>
        <end position="91"/>
    </location>
</feature>
<comment type="caution">
    <text evidence="2">The sequence shown here is derived from an EMBL/GenBank/DDBJ whole genome shotgun (WGS) entry which is preliminary data.</text>
</comment>
<name>A0A417YB92_9BACI</name>
<feature type="transmembrane region" description="Helical" evidence="1">
    <location>
        <begin position="129"/>
        <end position="150"/>
    </location>
</feature>
<protein>
    <submittedName>
        <fullName evidence="2">Uncharacterized protein</fullName>
    </submittedName>
</protein>